<comment type="caution">
    <text evidence="6">The sequence shown here is derived from an EMBL/GenBank/DDBJ whole genome shotgun (WGS) entry which is preliminary data.</text>
</comment>
<dbReference type="Gene3D" id="3.40.1190.20">
    <property type="match status" value="1"/>
</dbReference>
<dbReference type="InterPro" id="IPR011611">
    <property type="entry name" value="PfkB_dom"/>
</dbReference>
<feature type="domain" description="Carbohydrate kinase PfkB" evidence="5">
    <location>
        <begin position="2"/>
        <end position="64"/>
    </location>
</feature>
<keyword evidence="3 6" id="KW-0418">Kinase</keyword>
<evidence type="ECO:0000313" key="7">
    <source>
        <dbReference type="Proteomes" id="UP000646308"/>
    </source>
</evidence>
<dbReference type="Proteomes" id="UP000646308">
    <property type="component" value="Unassembled WGS sequence"/>
</dbReference>
<evidence type="ECO:0000256" key="1">
    <source>
        <dbReference type="ARBA" id="ARBA00022679"/>
    </source>
</evidence>
<dbReference type="AlphaFoldDB" id="A0AAW9YWC1"/>
<gene>
    <name evidence="6" type="ORF">GLV84_04870</name>
</gene>
<dbReference type="GO" id="GO:0005524">
    <property type="term" value="F:ATP binding"/>
    <property type="evidence" value="ECO:0007669"/>
    <property type="project" value="UniProtKB-KW"/>
</dbReference>
<name>A0AAW9YWC1_9STAP</name>
<dbReference type="EMBL" id="WMFL01000064">
    <property type="protein sequence ID" value="NJI02191.1"/>
    <property type="molecule type" value="Genomic_DNA"/>
</dbReference>
<feature type="non-terminal residue" evidence="6">
    <location>
        <position position="64"/>
    </location>
</feature>
<keyword evidence="2" id="KW-0547">Nucleotide-binding</keyword>
<accession>A0AAW9YWC1</accession>
<protein>
    <submittedName>
        <fullName evidence="6">Carbohydrate kinase</fullName>
    </submittedName>
</protein>
<evidence type="ECO:0000256" key="3">
    <source>
        <dbReference type="ARBA" id="ARBA00022777"/>
    </source>
</evidence>
<proteinExistence type="predicted"/>
<sequence length="64" mass="6521">MGKLYAIGEALIDFIPQTKGVELKDVNGFDPQVGGAPANVASCVAKLGEASALITQLGQDAFGD</sequence>
<dbReference type="RefSeq" id="WP_245202826.1">
    <property type="nucleotide sequence ID" value="NZ_WMFL01000064.1"/>
</dbReference>
<dbReference type="SUPFAM" id="SSF53613">
    <property type="entry name" value="Ribokinase-like"/>
    <property type="match status" value="1"/>
</dbReference>
<dbReference type="GO" id="GO:0016301">
    <property type="term" value="F:kinase activity"/>
    <property type="evidence" value="ECO:0007669"/>
    <property type="project" value="UniProtKB-KW"/>
</dbReference>
<reference evidence="6" key="1">
    <citation type="submission" date="2019-11" db="EMBL/GenBank/DDBJ databases">
        <title>Whole genome comparisons of Staphylococcus agnetis isolates from cattle and chickens.</title>
        <authorList>
            <person name="Rhoads D."/>
            <person name="Shwani A."/>
            <person name="Adkins P."/>
            <person name="Calcutt M."/>
            <person name="Middleton J."/>
        </authorList>
    </citation>
    <scope>NUCLEOTIDE SEQUENCE</scope>
    <source>
        <strain evidence="6">1387</strain>
    </source>
</reference>
<dbReference type="InterPro" id="IPR002173">
    <property type="entry name" value="Carboh/pur_kinase_PfkB_CS"/>
</dbReference>
<dbReference type="Gene3D" id="2.20.150.10">
    <property type="entry name" value="putative 5-dehydro-2- deoxygluconokinase"/>
    <property type="match status" value="1"/>
</dbReference>
<evidence type="ECO:0000313" key="6">
    <source>
        <dbReference type="EMBL" id="NJI02191.1"/>
    </source>
</evidence>
<keyword evidence="4" id="KW-0067">ATP-binding</keyword>
<dbReference type="InterPro" id="IPR023314">
    <property type="entry name" value="Myo_inos_IolC-like_sf"/>
</dbReference>
<keyword evidence="1" id="KW-0808">Transferase</keyword>
<dbReference type="Pfam" id="PF00294">
    <property type="entry name" value="PfkB"/>
    <property type="match status" value="1"/>
</dbReference>
<evidence type="ECO:0000256" key="2">
    <source>
        <dbReference type="ARBA" id="ARBA00022741"/>
    </source>
</evidence>
<evidence type="ECO:0000256" key="4">
    <source>
        <dbReference type="ARBA" id="ARBA00022840"/>
    </source>
</evidence>
<evidence type="ECO:0000259" key="5">
    <source>
        <dbReference type="Pfam" id="PF00294"/>
    </source>
</evidence>
<organism evidence="6 7">
    <name type="scientific">Staphylococcus agnetis</name>
    <dbReference type="NCBI Taxonomy" id="985762"/>
    <lineage>
        <taxon>Bacteria</taxon>
        <taxon>Bacillati</taxon>
        <taxon>Bacillota</taxon>
        <taxon>Bacilli</taxon>
        <taxon>Bacillales</taxon>
        <taxon>Staphylococcaceae</taxon>
        <taxon>Staphylococcus</taxon>
    </lineage>
</organism>
<dbReference type="PROSITE" id="PS00583">
    <property type="entry name" value="PFKB_KINASES_1"/>
    <property type="match status" value="1"/>
</dbReference>
<dbReference type="InterPro" id="IPR029056">
    <property type="entry name" value="Ribokinase-like"/>
</dbReference>